<keyword evidence="6" id="KW-0411">Iron-sulfur</keyword>
<dbReference type="Gene3D" id="3.90.380.10">
    <property type="entry name" value="Naphthalene 1,2-dioxygenase Alpha Subunit, Chain A, domain 1"/>
    <property type="match status" value="2"/>
</dbReference>
<feature type="domain" description="Rieske" evidence="7">
    <location>
        <begin position="47"/>
        <end position="140"/>
    </location>
</feature>
<dbReference type="Proteomes" id="UP000186806">
    <property type="component" value="Unassembled WGS sequence"/>
</dbReference>
<keyword evidence="9" id="KW-1185">Reference proteome</keyword>
<dbReference type="PROSITE" id="PS51296">
    <property type="entry name" value="RIESKE"/>
    <property type="match status" value="1"/>
</dbReference>
<accession>A0A1Q8TDC8</accession>
<gene>
    <name evidence="8" type="ORF">BTW10_08645</name>
</gene>
<proteinExistence type="predicted"/>
<dbReference type="CDD" id="cd03469">
    <property type="entry name" value="Rieske_RO_Alpha_N"/>
    <property type="match status" value="1"/>
</dbReference>
<sequence>MRQDMTDTTPQAWAEQPAEKALTLPSRYFYDPQLFAAERDRIFMSAWHFACHVNELAEPGAFVVREIFDQSVIVIRDRQGELHAFHNVCQHRGNRLLNETRGVQKGVIRCAYHSWCYGLDGSLRAAPRSDRIAAFNVDDYHIPPVRLEVFAGCVYFNLDPDATDMQTLFPGAEAAIREAIPDLDAMQLIQEDDVIVPANWKVIMDNSIEGYHFQLSGPHHVDLAALIDFDGYRLTHHDNWWTYGAPPNADAKQAYGVPLERPAGNGDGFFNIGIWPHNTFYQFPFSQCMGTFMIIPLDAERSILRFGYYTPHDTLPEVTRASMRWMNEELGPEDIELNISVQKGLHSLGYDQGRYMIDAARSNESEHLVLHFHRLVFQALHGDASTPQEAPS</sequence>
<organism evidence="8 9">
    <name type="scientific">Chromohalobacter japonicus</name>
    <dbReference type="NCBI Taxonomy" id="223900"/>
    <lineage>
        <taxon>Bacteria</taxon>
        <taxon>Pseudomonadati</taxon>
        <taxon>Pseudomonadota</taxon>
        <taxon>Gammaproteobacteria</taxon>
        <taxon>Oceanospirillales</taxon>
        <taxon>Halomonadaceae</taxon>
        <taxon>Chromohalobacter</taxon>
    </lineage>
</organism>
<dbReference type="Gene3D" id="2.102.10.10">
    <property type="entry name" value="Rieske [2Fe-2S] iron-sulphur domain"/>
    <property type="match status" value="1"/>
</dbReference>
<dbReference type="GO" id="GO:0051537">
    <property type="term" value="F:2 iron, 2 sulfur cluster binding"/>
    <property type="evidence" value="ECO:0007669"/>
    <property type="project" value="UniProtKB-KW"/>
</dbReference>
<keyword evidence="5" id="KW-0408">Iron</keyword>
<keyword evidence="4" id="KW-0560">Oxidoreductase</keyword>
<dbReference type="InterPro" id="IPR036922">
    <property type="entry name" value="Rieske_2Fe-2S_sf"/>
</dbReference>
<evidence type="ECO:0000259" key="7">
    <source>
        <dbReference type="PROSITE" id="PS51296"/>
    </source>
</evidence>
<name>A0A1Q8TDC8_9GAMM</name>
<evidence type="ECO:0000313" key="9">
    <source>
        <dbReference type="Proteomes" id="UP000186806"/>
    </source>
</evidence>
<dbReference type="GO" id="GO:0016491">
    <property type="term" value="F:oxidoreductase activity"/>
    <property type="evidence" value="ECO:0007669"/>
    <property type="project" value="UniProtKB-KW"/>
</dbReference>
<dbReference type="InterPro" id="IPR001663">
    <property type="entry name" value="Rng_hydr_dOase-A"/>
</dbReference>
<keyword evidence="2" id="KW-0001">2Fe-2S</keyword>
<dbReference type="Pfam" id="PF00848">
    <property type="entry name" value="Ring_hydroxyl_A"/>
    <property type="match status" value="1"/>
</dbReference>
<dbReference type="GO" id="GO:0005506">
    <property type="term" value="F:iron ion binding"/>
    <property type="evidence" value="ECO:0007669"/>
    <property type="project" value="InterPro"/>
</dbReference>
<dbReference type="PANTHER" id="PTHR43756:SF5">
    <property type="entry name" value="CHOLINE MONOOXYGENASE, CHLOROPLASTIC"/>
    <property type="match status" value="1"/>
</dbReference>
<dbReference type="SUPFAM" id="SSF50022">
    <property type="entry name" value="ISP domain"/>
    <property type="match status" value="1"/>
</dbReference>
<comment type="cofactor">
    <cofactor evidence="1">
        <name>Fe cation</name>
        <dbReference type="ChEBI" id="CHEBI:24875"/>
    </cofactor>
</comment>
<comment type="caution">
    <text evidence="8">The sequence shown here is derived from an EMBL/GenBank/DDBJ whole genome shotgun (WGS) entry which is preliminary data.</text>
</comment>
<dbReference type="PANTHER" id="PTHR43756">
    <property type="entry name" value="CHOLINE MONOOXYGENASE, CHLOROPLASTIC"/>
    <property type="match status" value="1"/>
</dbReference>
<evidence type="ECO:0000256" key="1">
    <source>
        <dbReference type="ARBA" id="ARBA00001962"/>
    </source>
</evidence>
<evidence type="ECO:0000256" key="2">
    <source>
        <dbReference type="ARBA" id="ARBA00022714"/>
    </source>
</evidence>
<protein>
    <submittedName>
        <fullName evidence="8">(2Fe-2S)-binding protein</fullName>
    </submittedName>
</protein>
<dbReference type="InterPro" id="IPR015879">
    <property type="entry name" value="Ring_hydroxy_dOase_asu_C_dom"/>
</dbReference>
<dbReference type="PRINTS" id="PR00090">
    <property type="entry name" value="RNGDIOXGNASE"/>
</dbReference>
<evidence type="ECO:0000313" key="8">
    <source>
        <dbReference type="EMBL" id="OLO11687.1"/>
    </source>
</evidence>
<evidence type="ECO:0000256" key="3">
    <source>
        <dbReference type="ARBA" id="ARBA00022723"/>
    </source>
</evidence>
<dbReference type="InterPro" id="IPR017941">
    <property type="entry name" value="Rieske_2Fe-2S"/>
</dbReference>
<dbReference type="Pfam" id="PF00355">
    <property type="entry name" value="Rieske"/>
    <property type="match status" value="1"/>
</dbReference>
<dbReference type="AlphaFoldDB" id="A0A1Q8TDC8"/>
<evidence type="ECO:0000256" key="4">
    <source>
        <dbReference type="ARBA" id="ARBA00023002"/>
    </source>
</evidence>
<dbReference type="EMBL" id="MSDQ01000020">
    <property type="protein sequence ID" value="OLO11687.1"/>
    <property type="molecule type" value="Genomic_DNA"/>
</dbReference>
<evidence type="ECO:0000256" key="5">
    <source>
        <dbReference type="ARBA" id="ARBA00023004"/>
    </source>
</evidence>
<keyword evidence="3" id="KW-0479">Metal-binding</keyword>
<evidence type="ECO:0000256" key="6">
    <source>
        <dbReference type="ARBA" id="ARBA00023014"/>
    </source>
</evidence>
<dbReference type="SUPFAM" id="SSF55961">
    <property type="entry name" value="Bet v1-like"/>
    <property type="match status" value="1"/>
</dbReference>
<reference evidence="8 9" key="1">
    <citation type="submission" date="2016-12" db="EMBL/GenBank/DDBJ databases">
        <title>Draft genome sequences of strains Salinicola socius SMB35, Salinicola sp. MH3R3-1 and Chromohalobacter sp. SMB17 from the Verkhnekamsk potash mining region of Russia.</title>
        <authorList>
            <person name="Mavrodi D.V."/>
            <person name="Olsson B.E."/>
            <person name="Korsakova E.S."/>
            <person name="Pyankova A."/>
            <person name="Mavrodi O.V."/>
            <person name="Plotnikova E.G."/>
        </authorList>
    </citation>
    <scope>NUCLEOTIDE SEQUENCE [LARGE SCALE GENOMIC DNA]</scope>
    <source>
        <strain evidence="8 9">SMB17</strain>
    </source>
</reference>